<reference evidence="5" key="1">
    <citation type="journal article" date="2014" name="Front. Microbiol.">
        <title>High frequency of phylogenetically diverse reductive dehalogenase-homologous genes in deep subseafloor sedimentary metagenomes.</title>
        <authorList>
            <person name="Kawai M."/>
            <person name="Futagami T."/>
            <person name="Toyoda A."/>
            <person name="Takaki Y."/>
            <person name="Nishi S."/>
            <person name="Hori S."/>
            <person name="Arai W."/>
            <person name="Tsubouchi T."/>
            <person name="Morono Y."/>
            <person name="Uchiyama I."/>
            <person name="Ito T."/>
            <person name="Fujiyama A."/>
            <person name="Inagaki F."/>
            <person name="Takami H."/>
        </authorList>
    </citation>
    <scope>NUCLEOTIDE SEQUENCE</scope>
    <source>
        <strain evidence="5">Expedition CK06-06</strain>
    </source>
</reference>
<dbReference type="InterPro" id="IPR000821">
    <property type="entry name" value="Ala_racemase"/>
</dbReference>
<dbReference type="GO" id="GO:0005829">
    <property type="term" value="C:cytosol"/>
    <property type="evidence" value="ECO:0007669"/>
    <property type="project" value="TreeGrafter"/>
</dbReference>
<dbReference type="Gene3D" id="3.20.20.10">
    <property type="entry name" value="Alanine racemase"/>
    <property type="match status" value="1"/>
</dbReference>
<dbReference type="EMBL" id="BARU01040058">
    <property type="protein sequence ID" value="GAH87705.1"/>
    <property type="molecule type" value="Genomic_DNA"/>
</dbReference>
<accession>X1K1Z6</accession>
<keyword evidence="2" id="KW-0663">Pyridoxal phosphate</keyword>
<evidence type="ECO:0000256" key="1">
    <source>
        <dbReference type="ARBA" id="ARBA00001933"/>
    </source>
</evidence>
<dbReference type="InterPro" id="IPR001608">
    <property type="entry name" value="Ala_racemase_N"/>
</dbReference>
<evidence type="ECO:0000313" key="5">
    <source>
        <dbReference type="EMBL" id="GAH87705.1"/>
    </source>
</evidence>
<dbReference type="PANTHER" id="PTHR30511">
    <property type="entry name" value="ALANINE RACEMASE"/>
    <property type="match status" value="1"/>
</dbReference>
<evidence type="ECO:0000259" key="4">
    <source>
        <dbReference type="Pfam" id="PF01168"/>
    </source>
</evidence>
<proteinExistence type="predicted"/>
<dbReference type="GO" id="GO:0008784">
    <property type="term" value="F:alanine racemase activity"/>
    <property type="evidence" value="ECO:0007669"/>
    <property type="project" value="TreeGrafter"/>
</dbReference>
<organism evidence="5">
    <name type="scientific">marine sediment metagenome</name>
    <dbReference type="NCBI Taxonomy" id="412755"/>
    <lineage>
        <taxon>unclassified sequences</taxon>
        <taxon>metagenomes</taxon>
        <taxon>ecological metagenomes</taxon>
    </lineage>
</organism>
<feature type="domain" description="Alanine racemase N-terminal" evidence="4">
    <location>
        <begin position="1"/>
        <end position="217"/>
    </location>
</feature>
<dbReference type="Pfam" id="PF01168">
    <property type="entry name" value="Ala_racemase_N"/>
    <property type="match status" value="1"/>
</dbReference>
<sequence>IDLDKIGRNASLLRALFGAKGICITAVTKAVLGDPRVAQLLVDNGIRAIGDSRIKNIRRMKQAGIEAEFTLIRSPMPSETEQVVQYADISLNTEPSVIRLLSRHAVERGRRHRIILMVELGDLREGIMPSELGEVVADTLDLEGVELIGLGTNLACYGGVKPTQENMAELSGIAERLRNEYGIALEVISGGNSANYEWFVSTPEVGQVNNLRIGESILLGRETLRRERIPNLYIDA</sequence>
<dbReference type="GO" id="GO:0030170">
    <property type="term" value="F:pyridoxal phosphate binding"/>
    <property type="evidence" value="ECO:0007669"/>
    <property type="project" value="TreeGrafter"/>
</dbReference>
<comment type="cofactor">
    <cofactor evidence="1">
        <name>pyridoxal 5'-phosphate</name>
        <dbReference type="ChEBI" id="CHEBI:597326"/>
    </cofactor>
</comment>
<dbReference type="PANTHER" id="PTHR30511:SF3">
    <property type="entry name" value="LYSINE RACEMASE"/>
    <property type="match status" value="1"/>
</dbReference>
<dbReference type="AlphaFoldDB" id="X1K1Z6"/>
<comment type="caution">
    <text evidence="5">The sequence shown here is derived from an EMBL/GenBank/DDBJ whole genome shotgun (WGS) entry which is preliminary data.</text>
</comment>
<evidence type="ECO:0000256" key="2">
    <source>
        <dbReference type="ARBA" id="ARBA00022898"/>
    </source>
</evidence>
<keyword evidence="3" id="KW-0413">Isomerase</keyword>
<evidence type="ECO:0000256" key="3">
    <source>
        <dbReference type="ARBA" id="ARBA00023235"/>
    </source>
</evidence>
<feature type="non-terminal residue" evidence="5">
    <location>
        <position position="236"/>
    </location>
</feature>
<dbReference type="InterPro" id="IPR029066">
    <property type="entry name" value="PLP-binding_barrel"/>
</dbReference>
<name>X1K1Z6_9ZZZZ</name>
<protein>
    <recommendedName>
        <fullName evidence="4">Alanine racemase N-terminal domain-containing protein</fullName>
    </recommendedName>
</protein>
<gene>
    <name evidence="5" type="ORF">S03H2_61989</name>
</gene>
<dbReference type="SUPFAM" id="SSF51419">
    <property type="entry name" value="PLP-binding barrel"/>
    <property type="match status" value="1"/>
</dbReference>
<feature type="non-terminal residue" evidence="5">
    <location>
        <position position="1"/>
    </location>
</feature>